<reference evidence="3" key="1">
    <citation type="journal article" date="2017" name="Nat. Commun.">
        <title>The asparagus genome sheds light on the origin and evolution of a young Y chromosome.</title>
        <authorList>
            <person name="Harkess A."/>
            <person name="Zhou J."/>
            <person name="Xu C."/>
            <person name="Bowers J.E."/>
            <person name="Van der Hulst R."/>
            <person name="Ayyampalayam S."/>
            <person name="Mercati F."/>
            <person name="Riccardi P."/>
            <person name="McKain M.R."/>
            <person name="Kakrana A."/>
            <person name="Tang H."/>
            <person name="Ray J."/>
            <person name="Groenendijk J."/>
            <person name="Arikit S."/>
            <person name="Mathioni S.M."/>
            <person name="Nakano M."/>
            <person name="Shan H."/>
            <person name="Telgmann-Rauber A."/>
            <person name="Kanno A."/>
            <person name="Yue Z."/>
            <person name="Chen H."/>
            <person name="Li W."/>
            <person name="Chen Y."/>
            <person name="Xu X."/>
            <person name="Zhang Y."/>
            <person name="Luo S."/>
            <person name="Chen H."/>
            <person name="Gao J."/>
            <person name="Mao Z."/>
            <person name="Pires J.C."/>
            <person name="Luo M."/>
            <person name="Kudrna D."/>
            <person name="Wing R.A."/>
            <person name="Meyers B.C."/>
            <person name="Yi K."/>
            <person name="Kong H."/>
            <person name="Lavrijsen P."/>
            <person name="Sunseri F."/>
            <person name="Falavigna A."/>
            <person name="Ye Y."/>
            <person name="Leebens-Mack J.H."/>
            <person name="Chen G."/>
        </authorList>
    </citation>
    <scope>NUCLEOTIDE SEQUENCE [LARGE SCALE GENOMIC DNA]</scope>
    <source>
        <strain evidence="3">cv. DH0086</strain>
    </source>
</reference>
<accession>A0A5P1FU86</accession>
<dbReference type="Gramene" id="ONK81233">
    <property type="protein sequence ID" value="ONK81233"/>
    <property type="gene ID" value="A4U43_C01F26810"/>
</dbReference>
<evidence type="ECO:0000313" key="3">
    <source>
        <dbReference type="Proteomes" id="UP000243459"/>
    </source>
</evidence>
<keyword evidence="3" id="KW-1185">Reference proteome</keyword>
<evidence type="ECO:0000256" key="1">
    <source>
        <dbReference type="SAM" id="MobiDB-lite"/>
    </source>
</evidence>
<dbReference type="AlphaFoldDB" id="A0A5P1FU86"/>
<feature type="compositionally biased region" description="Basic and acidic residues" evidence="1">
    <location>
        <begin position="23"/>
        <end position="34"/>
    </location>
</feature>
<gene>
    <name evidence="2" type="ORF">A4U43_C01F26810</name>
</gene>
<protein>
    <submittedName>
        <fullName evidence="2">Uncharacterized protein</fullName>
    </submittedName>
</protein>
<dbReference type="EMBL" id="CM007381">
    <property type="protein sequence ID" value="ONK81233.1"/>
    <property type="molecule type" value="Genomic_DNA"/>
</dbReference>
<organism evidence="2 3">
    <name type="scientific">Asparagus officinalis</name>
    <name type="common">Garden asparagus</name>
    <dbReference type="NCBI Taxonomy" id="4686"/>
    <lineage>
        <taxon>Eukaryota</taxon>
        <taxon>Viridiplantae</taxon>
        <taxon>Streptophyta</taxon>
        <taxon>Embryophyta</taxon>
        <taxon>Tracheophyta</taxon>
        <taxon>Spermatophyta</taxon>
        <taxon>Magnoliopsida</taxon>
        <taxon>Liliopsida</taxon>
        <taxon>Asparagales</taxon>
        <taxon>Asparagaceae</taxon>
        <taxon>Asparagoideae</taxon>
        <taxon>Asparagus</taxon>
    </lineage>
</organism>
<name>A0A5P1FU86_ASPOF</name>
<dbReference type="Proteomes" id="UP000243459">
    <property type="component" value="Chromosome 1"/>
</dbReference>
<proteinExistence type="predicted"/>
<evidence type="ECO:0000313" key="2">
    <source>
        <dbReference type="EMBL" id="ONK81233.1"/>
    </source>
</evidence>
<feature type="region of interest" description="Disordered" evidence="1">
    <location>
        <begin position="1"/>
        <end position="45"/>
    </location>
</feature>
<sequence>MKRKSAEIGSESEISRARAQRKKNSDPAEEELKISKKSRNLRKNQPDLVALDVSDAVEEEIEDLEEGEEEEGVEQVEAEKMSAEIAPKKRICVSMKKDGDDDCCFVGEPVDTEEARRRWLHRYSVKVLNFWMQGVIFPES</sequence>